<dbReference type="HOGENOM" id="CLU_062719_0_0_1"/>
<dbReference type="Gramene" id="LPERR07G07000.1">
    <property type="protein sequence ID" value="LPERR07G07000.1"/>
    <property type="gene ID" value="LPERR07G07000"/>
</dbReference>
<sequence length="189" mass="22465">MEDWVMGFEAWTSPTLEELLPQLPLDERLRLESRLRDRNRGCGRQNNKTRPSPMRSLREENQIRRDAFMIPHVQNALRHYNARHPGGEYDVVKPLKQMTVGFRGQKWLHINFWARSRSSNKIKRFFAELHYNPLLKEPLDRYKRSCAFCPGHFDILHPIGRKFVCGNDKDRFYQQLTPCKQLPSGLPFM</sequence>
<keyword evidence="4" id="KW-1185">Reference proteome</keyword>
<reference evidence="3 4" key="1">
    <citation type="submission" date="2012-08" db="EMBL/GenBank/DDBJ databases">
        <title>Oryza genome evolution.</title>
        <authorList>
            <person name="Wing R.A."/>
        </authorList>
    </citation>
    <scope>NUCLEOTIDE SEQUENCE</scope>
</reference>
<name>A0A0D9WX27_9ORYZ</name>
<dbReference type="STRING" id="77586.A0A0D9WX27"/>
<evidence type="ECO:0000256" key="1">
    <source>
        <dbReference type="SAM" id="MobiDB-lite"/>
    </source>
</evidence>
<dbReference type="EnsemblPlants" id="LPERR07G07000.1">
    <property type="protein sequence ID" value="LPERR07G07000.1"/>
    <property type="gene ID" value="LPERR07G07000"/>
</dbReference>
<accession>A0A0D9WX27</accession>
<feature type="domain" description="DUF3615" evidence="2">
    <location>
        <begin position="73"/>
        <end position="158"/>
    </location>
</feature>
<evidence type="ECO:0000313" key="3">
    <source>
        <dbReference type="EnsemblPlants" id="LPERR07G07000.1"/>
    </source>
</evidence>
<protein>
    <recommendedName>
        <fullName evidence="2">DUF3615 domain-containing protein</fullName>
    </recommendedName>
</protein>
<dbReference type="PANTHER" id="PTHR34710:SF10">
    <property type="entry name" value="EXPRESSED PROTEIN"/>
    <property type="match status" value="1"/>
</dbReference>
<dbReference type="PANTHER" id="PTHR34710">
    <property type="entry name" value="OS03G0834100 PROTEIN"/>
    <property type="match status" value="1"/>
</dbReference>
<evidence type="ECO:0000259" key="2">
    <source>
        <dbReference type="Pfam" id="PF12274"/>
    </source>
</evidence>
<feature type="region of interest" description="Disordered" evidence="1">
    <location>
        <begin position="36"/>
        <end position="58"/>
    </location>
</feature>
<dbReference type="Proteomes" id="UP000032180">
    <property type="component" value="Chromosome 7"/>
</dbReference>
<dbReference type="eggNOG" id="KOG0264">
    <property type="taxonomic scope" value="Eukaryota"/>
</dbReference>
<proteinExistence type="predicted"/>
<organism evidence="3 4">
    <name type="scientific">Leersia perrieri</name>
    <dbReference type="NCBI Taxonomy" id="77586"/>
    <lineage>
        <taxon>Eukaryota</taxon>
        <taxon>Viridiplantae</taxon>
        <taxon>Streptophyta</taxon>
        <taxon>Embryophyta</taxon>
        <taxon>Tracheophyta</taxon>
        <taxon>Spermatophyta</taxon>
        <taxon>Magnoliopsida</taxon>
        <taxon>Liliopsida</taxon>
        <taxon>Poales</taxon>
        <taxon>Poaceae</taxon>
        <taxon>BOP clade</taxon>
        <taxon>Oryzoideae</taxon>
        <taxon>Oryzeae</taxon>
        <taxon>Oryzinae</taxon>
        <taxon>Leersia</taxon>
    </lineage>
</organism>
<dbReference type="InterPro" id="IPR022059">
    <property type="entry name" value="DUF3615"/>
</dbReference>
<reference evidence="4" key="2">
    <citation type="submission" date="2013-12" db="EMBL/GenBank/DDBJ databases">
        <authorList>
            <person name="Yu Y."/>
            <person name="Lee S."/>
            <person name="de Baynast K."/>
            <person name="Wissotski M."/>
            <person name="Liu L."/>
            <person name="Talag J."/>
            <person name="Goicoechea J."/>
            <person name="Angelova A."/>
            <person name="Jetty R."/>
            <person name="Kudrna D."/>
            <person name="Golser W."/>
            <person name="Rivera L."/>
            <person name="Zhang J."/>
            <person name="Wing R."/>
        </authorList>
    </citation>
    <scope>NUCLEOTIDE SEQUENCE</scope>
</reference>
<evidence type="ECO:0000313" key="4">
    <source>
        <dbReference type="Proteomes" id="UP000032180"/>
    </source>
</evidence>
<reference evidence="3" key="3">
    <citation type="submission" date="2015-04" db="UniProtKB">
        <authorList>
            <consortium name="EnsemblPlants"/>
        </authorList>
    </citation>
    <scope>IDENTIFICATION</scope>
</reference>
<dbReference type="Pfam" id="PF12274">
    <property type="entry name" value="DUF3615"/>
    <property type="match status" value="1"/>
</dbReference>
<dbReference type="AlphaFoldDB" id="A0A0D9WX27"/>